<dbReference type="AlphaFoldDB" id="V6AUM1"/>
<feature type="transmembrane region" description="Helical" evidence="1">
    <location>
        <begin position="6"/>
        <end position="23"/>
    </location>
</feature>
<sequence length="357" mass="38440">MGLGVALMGGIACASMIAVFTLLSSMTTQTHELNSVRTQIMDREIQLSKTNIDIESLYAQGGSNLVSLTLSNVGNEKLWDYENFDVLITYDADVGGVPTLTAERFTYSKDSAFSQDGIYGGSTQFARPDQDILKGGWTDTVGGDGDGTLYEEIDESVRNDADFTRSATLTILGQSDTWQVGLSDVLDPQTSSNHVVRYVYKKSTGGGITVDLTVRLLQGTTQIASWTHNNVDSTFTLATQTLLESEANSITNYADLRLTFVATYTGGILPGREIDVSWAELEVPAASGVYDCSAVILPQKHWTIDRISDDLIDPKLLNAEEGALICIKLSYPVAANGDVDVTITTDVGKTKTASLAV</sequence>
<dbReference type="Pfam" id="PF22201">
    <property type="entry name" value="FlaF_Ig-like"/>
    <property type="match status" value="1"/>
</dbReference>
<feature type="domain" description="Conserved flagellar protein F immunoglobulin-like" evidence="2">
    <location>
        <begin position="50"/>
        <end position="112"/>
    </location>
</feature>
<keyword evidence="4" id="KW-1185">Reference proteome</keyword>
<accession>V6AUM1</accession>
<reference evidence="3 4" key="1">
    <citation type="journal article" date="2013" name="PLoS ONE">
        <title>Enrichment and Genome Sequence of the Group I.1a Ammonia-Oxidizing Archaeon ?Ca. Nitrosotenuis uzonensis? Representing a Clade Globally.</title>
        <authorList>
            <person name="Lebedeva E.V."/>
            <person name="Hatzenpichler R."/>
            <person name="Pelletier E."/>
            <person name="Schuster N."/>
            <person name="Hauzmayer S."/>
            <person name="Bulaev A."/>
            <person name="Grigor'eva N.V."/>
            <person name="Galushko A."/>
            <person name="Schmid M."/>
            <person name="Palatinszky M."/>
            <person name="Le Paslier D."/>
            <person name="Daims H."/>
            <person name="Wagner M."/>
        </authorList>
    </citation>
    <scope>NUCLEOTIDE SEQUENCE [LARGE SCALE GENOMIC DNA]</scope>
    <source>
        <strain evidence="3 4">N4</strain>
    </source>
</reference>
<evidence type="ECO:0000313" key="3">
    <source>
        <dbReference type="EMBL" id="CDI06210.1"/>
    </source>
</evidence>
<name>V6AUM1_9ARCH</name>
<gene>
    <name evidence="3" type="ORF">NITUZ_40376</name>
</gene>
<dbReference type="RefSeq" id="WP_048196573.1">
    <property type="nucleotide sequence ID" value="NZ_CBTY010000009.1"/>
</dbReference>
<dbReference type="Proteomes" id="UP000018159">
    <property type="component" value="Unassembled WGS sequence"/>
</dbReference>
<dbReference type="EMBL" id="CBTY010000009">
    <property type="protein sequence ID" value="CDI06210.1"/>
    <property type="molecule type" value="Genomic_DNA"/>
</dbReference>
<keyword evidence="1" id="KW-0812">Transmembrane</keyword>
<dbReference type="OrthoDB" id="11662at2157"/>
<proteinExistence type="predicted"/>
<dbReference type="InterPro" id="IPR054458">
    <property type="entry name" value="FlaF_Ig-like"/>
</dbReference>
<evidence type="ECO:0000313" key="4">
    <source>
        <dbReference type="Proteomes" id="UP000018159"/>
    </source>
</evidence>
<keyword evidence="1" id="KW-1133">Transmembrane helix</keyword>
<comment type="caution">
    <text evidence="3">The sequence shown here is derived from an EMBL/GenBank/DDBJ whole genome shotgun (WGS) entry which is preliminary data.</text>
</comment>
<evidence type="ECO:0000259" key="2">
    <source>
        <dbReference type="Pfam" id="PF22201"/>
    </source>
</evidence>
<keyword evidence="1" id="KW-0472">Membrane</keyword>
<evidence type="ECO:0000256" key="1">
    <source>
        <dbReference type="SAM" id="Phobius"/>
    </source>
</evidence>
<organism evidence="3 4">
    <name type="scientific">Candidatus Nitrosotenuis uzonensis</name>
    <dbReference type="NCBI Taxonomy" id="1407055"/>
    <lineage>
        <taxon>Archaea</taxon>
        <taxon>Nitrososphaerota</taxon>
        <taxon>Candidatus Nitrosotenuis</taxon>
    </lineage>
</organism>
<protein>
    <recommendedName>
        <fullName evidence="2">Conserved flagellar protein F immunoglobulin-like domain-containing protein</fullName>
    </recommendedName>
</protein>